<dbReference type="Pfam" id="PF05569">
    <property type="entry name" value="Peptidase_M56"/>
    <property type="match status" value="1"/>
</dbReference>
<feature type="non-terminal residue" evidence="3">
    <location>
        <position position="271"/>
    </location>
</feature>
<feature type="transmembrane region" description="Helical" evidence="1">
    <location>
        <begin position="6"/>
        <end position="22"/>
    </location>
</feature>
<dbReference type="InterPro" id="IPR008756">
    <property type="entry name" value="Peptidase_M56"/>
</dbReference>
<feature type="domain" description="Peptidase M56" evidence="2">
    <location>
        <begin position="158"/>
        <end position="259"/>
    </location>
</feature>
<dbReference type="AlphaFoldDB" id="A0A3B0R4K5"/>
<name>A0A3B0R4K5_9ZZZZ</name>
<protein>
    <submittedName>
        <fullName evidence="3">Regulatory sensor-transducer, BlaR1/MecR1 family / TonB-dependent receptor</fullName>
    </submittedName>
</protein>
<evidence type="ECO:0000256" key="1">
    <source>
        <dbReference type="SAM" id="Phobius"/>
    </source>
</evidence>
<evidence type="ECO:0000259" key="2">
    <source>
        <dbReference type="Pfam" id="PF05569"/>
    </source>
</evidence>
<feature type="transmembrane region" description="Helical" evidence="1">
    <location>
        <begin position="136"/>
        <end position="154"/>
    </location>
</feature>
<gene>
    <name evidence="3" type="ORF">MNBD_BACTEROID02-1368</name>
</gene>
<accession>A0A3B0R4K5</accession>
<keyword evidence="1" id="KW-1133">Transmembrane helix</keyword>
<reference evidence="3" key="1">
    <citation type="submission" date="2018-06" db="EMBL/GenBank/DDBJ databases">
        <authorList>
            <person name="Zhirakovskaya E."/>
        </authorList>
    </citation>
    <scope>NUCLEOTIDE SEQUENCE</scope>
</reference>
<organism evidence="3">
    <name type="scientific">hydrothermal vent metagenome</name>
    <dbReference type="NCBI Taxonomy" id="652676"/>
    <lineage>
        <taxon>unclassified sequences</taxon>
        <taxon>metagenomes</taxon>
        <taxon>ecological metagenomes</taxon>
    </lineage>
</organism>
<dbReference type="PANTHER" id="PTHR34978:SF3">
    <property type="entry name" value="SLR0241 PROTEIN"/>
    <property type="match status" value="1"/>
</dbReference>
<keyword evidence="3" id="KW-0675">Receptor</keyword>
<feature type="transmembrane region" description="Helical" evidence="1">
    <location>
        <begin position="99"/>
        <end position="124"/>
    </location>
</feature>
<evidence type="ECO:0000313" key="3">
    <source>
        <dbReference type="EMBL" id="VAV82828.1"/>
    </source>
</evidence>
<dbReference type="InterPro" id="IPR052173">
    <property type="entry name" value="Beta-lactam_resp_regulator"/>
</dbReference>
<proteinExistence type="predicted"/>
<keyword evidence="1" id="KW-0472">Membrane</keyword>
<sequence>MLHYILQTIAFQLFFLIIYDVFLKKETFFNWNRAYLLITALLSVVLPFIKIEQFKDVVPQQFIIRLPEVIIGNLTPTESNLLIENSIKKVSGFVFSWELFFILGTTIAFIVFAYKLIKIVWLIHKNPKHWQHNLRIVRLINSSAAFSFFHYVFLGELINTEDKDAIIKHESIHVRQKHTIDLLVFEMLRIVFWFNPLVYMYQNRVRTLHEYIADAKAIKTLDKSTYYENLLAQVFETKNVSFINTFFKQSLIKKRIVMLTKSRSKQIFKLK</sequence>
<dbReference type="EMBL" id="UOEB01000042">
    <property type="protein sequence ID" value="VAV82828.1"/>
    <property type="molecule type" value="Genomic_DNA"/>
</dbReference>
<feature type="transmembrane region" description="Helical" evidence="1">
    <location>
        <begin position="34"/>
        <end position="51"/>
    </location>
</feature>
<feature type="transmembrane region" description="Helical" evidence="1">
    <location>
        <begin position="182"/>
        <end position="201"/>
    </location>
</feature>
<keyword evidence="1" id="KW-0812">Transmembrane</keyword>
<dbReference type="PANTHER" id="PTHR34978">
    <property type="entry name" value="POSSIBLE SENSOR-TRANSDUCER PROTEIN BLAR"/>
    <property type="match status" value="1"/>
</dbReference>